<feature type="transmembrane region" description="Helical" evidence="7">
    <location>
        <begin position="406"/>
        <end position="427"/>
    </location>
</feature>
<dbReference type="Pfam" id="PF06808">
    <property type="entry name" value="DctM"/>
    <property type="match status" value="1"/>
</dbReference>
<keyword evidence="5 7" id="KW-1133">Transmembrane helix</keyword>
<dbReference type="RefSeq" id="WP_073611921.1">
    <property type="nucleotide sequence ID" value="NZ_FRFE01000002.1"/>
</dbReference>
<evidence type="ECO:0000256" key="2">
    <source>
        <dbReference type="ARBA" id="ARBA00022475"/>
    </source>
</evidence>
<keyword evidence="2" id="KW-1003">Cell membrane</keyword>
<feature type="transmembrane region" description="Helical" evidence="7">
    <location>
        <begin position="319"/>
        <end position="349"/>
    </location>
</feature>
<protein>
    <submittedName>
        <fullName evidence="9">TRAP transporter, DctM subunit</fullName>
    </submittedName>
</protein>
<feature type="transmembrane region" description="Helical" evidence="7">
    <location>
        <begin position="361"/>
        <end position="386"/>
    </location>
</feature>
<accession>A0A1M7XY55</accession>
<dbReference type="PIRSF" id="PIRSF006066">
    <property type="entry name" value="HI0050"/>
    <property type="match status" value="1"/>
</dbReference>
<evidence type="ECO:0000259" key="8">
    <source>
        <dbReference type="Pfam" id="PF06808"/>
    </source>
</evidence>
<proteinExistence type="predicted"/>
<feature type="transmembrane region" description="Helical" evidence="7">
    <location>
        <begin position="140"/>
        <end position="164"/>
    </location>
</feature>
<dbReference type="GO" id="GO:0005886">
    <property type="term" value="C:plasma membrane"/>
    <property type="evidence" value="ECO:0007669"/>
    <property type="project" value="UniProtKB-SubCell"/>
</dbReference>
<dbReference type="InterPro" id="IPR010656">
    <property type="entry name" value="DctM"/>
</dbReference>
<feature type="transmembrane region" description="Helical" evidence="7">
    <location>
        <begin position="44"/>
        <end position="70"/>
    </location>
</feature>
<organism evidence="9 10">
    <name type="scientific">Desulfopila aestuarii DSM 18488</name>
    <dbReference type="NCBI Taxonomy" id="1121416"/>
    <lineage>
        <taxon>Bacteria</taxon>
        <taxon>Pseudomonadati</taxon>
        <taxon>Thermodesulfobacteriota</taxon>
        <taxon>Desulfobulbia</taxon>
        <taxon>Desulfobulbales</taxon>
        <taxon>Desulfocapsaceae</taxon>
        <taxon>Desulfopila</taxon>
    </lineage>
</organism>
<evidence type="ECO:0000256" key="3">
    <source>
        <dbReference type="ARBA" id="ARBA00022519"/>
    </source>
</evidence>
<name>A0A1M7XY55_9BACT</name>
<dbReference type="Proteomes" id="UP000184603">
    <property type="component" value="Unassembled WGS sequence"/>
</dbReference>
<evidence type="ECO:0000256" key="7">
    <source>
        <dbReference type="SAM" id="Phobius"/>
    </source>
</evidence>
<dbReference type="InterPro" id="IPR004681">
    <property type="entry name" value="TRAP_DctM"/>
</dbReference>
<keyword evidence="4 7" id="KW-0812">Transmembrane</keyword>
<dbReference type="OrthoDB" id="9785600at2"/>
<evidence type="ECO:0000256" key="1">
    <source>
        <dbReference type="ARBA" id="ARBA00004429"/>
    </source>
</evidence>
<feature type="domain" description="TRAP C4-dicarboxylate transport system permease DctM subunit" evidence="8">
    <location>
        <begin position="10"/>
        <end position="423"/>
    </location>
</feature>
<dbReference type="PANTHER" id="PTHR33362">
    <property type="entry name" value="SIALIC ACID TRAP TRANSPORTER PERMEASE PROTEIN SIAT-RELATED"/>
    <property type="match status" value="1"/>
</dbReference>
<keyword evidence="6 7" id="KW-0472">Membrane</keyword>
<evidence type="ECO:0000256" key="5">
    <source>
        <dbReference type="ARBA" id="ARBA00022989"/>
    </source>
</evidence>
<keyword evidence="3" id="KW-0997">Cell inner membrane</keyword>
<dbReference type="NCBIfam" id="TIGR00786">
    <property type="entry name" value="dctM"/>
    <property type="match status" value="1"/>
</dbReference>
<sequence>MEIMTIIFAFAALFLLMAIGMPIGFAMIIVGFGGYAHLGGFDSALTMVGSVPYTTVASYLFSVLPLFTLMGDFASSSGLMRDGYRTMNIWIGHLPGGLAMASIGGCASFACVSGSSVATAMTMTRVALPEMLEYKYSPKLAAGCLAAGGTLGLLIPPSGAFIIYGLIAEQSIGKLFMAGVVPGIMLTVLFMATIYILAKIDPKIAPCGAKFIWKDRLLALKDVWGLLLIFFIVMGGIWGGVFTPTEAAAVGAFVAFIFLVARRKYTWQVFIRSLKRAVSFTGMAFSMLIGAMIFGYFTALAGLPDALANLITELSMPPLGVLLCILAVYVVIGCVMESIPMILITVPIFGPILTALGFDPIWFGVILVIMTEMALISPPIGMNVFIISGMTSGIPMSTIFRGVLPFVVAMLVGVAILITFPQITLFLPQTMS</sequence>
<keyword evidence="10" id="KW-1185">Reference proteome</keyword>
<feature type="transmembrane region" description="Helical" evidence="7">
    <location>
        <begin position="6"/>
        <end position="32"/>
    </location>
</feature>
<dbReference type="STRING" id="1121416.SAMN02745220_00554"/>
<gene>
    <name evidence="9" type="ORF">SAMN02745220_00554</name>
</gene>
<evidence type="ECO:0000313" key="9">
    <source>
        <dbReference type="EMBL" id="SHO43883.1"/>
    </source>
</evidence>
<feature type="transmembrane region" description="Helical" evidence="7">
    <location>
        <begin position="90"/>
        <end position="119"/>
    </location>
</feature>
<dbReference type="GO" id="GO:0022857">
    <property type="term" value="F:transmembrane transporter activity"/>
    <property type="evidence" value="ECO:0007669"/>
    <property type="project" value="TreeGrafter"/>
</dbReference>
<feature type="transmembrane region" description="Helical" evidence="7">
    <location>
        <begin position="277"/>
        <end position="299"/>
    </location>
</feature>
<dbReference type="AlphaFoldDB" id="A0A1M7XY55"/>
<comment type="subcellular location">
    <subcellularLocation>
        <location evidence="1">Cell inner membrane</location>
        <topology evidence="1">Multi-pass membrane protein</topology>
    </subcellularLocation>
</comment>
<feature type="transmembrane region" description="Helical" evidence="7">
    <location>
        <begin position="219"/>
        <end position="241"/>
    </location>
</feature>
<dbReference type="PANTHER" id="PTHR33362:SF5">
    <property type="entry name" value="C4-DICARBOXYLATE TRAP TRANSPORTER LARGE PERMEASE PROTEIN DCTM"/>
    <property type="match status" value="1"/>
</dbReference>
<evidence type="ECO:0000313" key="10">
    <source>
        <dbReference type="Proteomes" id="UP000184603"/>
    </source>
</evidence>
<evidence type="ECO:0000256" key="6">
    <source>
        <dbReference type="ARBA" id="ARBA00023136"/>
    </source>
</evidence>
<feature type="transmembrane region" description="Helical" evidence="7">
    <location>
        <begin position="176"/>
        <end position="198"/>
    </location>
</feature>
<reference evidence="9 10" key="1">
    <citation type="submission" date="2016-12" db="EMBL/GenBank/DDBJ databases">
        <authorList>
            <person name="Song W.-J."/>
            <person name="Kurnit D.M."/>
        </authorList>
    </citation>
    <scope>NUCLEOTIDE SEQUENCE [LARGE SCALE GENOMIC DNA]</scope>
    <source>
        <strain evidence="9 10">DSM 18488</strain>
    </source>
</reference>
<dbReference type="EMBL" id="FRFE01000002">
    <property type="protein sequence ID" value="SHO43883.1"/>
    <property type="molecule type" value="Genomic_DNA"/>
</dbReference>
<evidence type="ECO:0000256" key="4">
    <source>
        <dbReference type="ARBA" id="ARBA00022692"/>
    </source>
</evidence>